<dbReference type="CDD" id="cd08010">
    <property type="entry name" value="MltG_like"/>
    <property type="match status" value="1"/>
</dbReference>
<dbReference type="Pfam" id="PF02618">
    <property type="entry name" value="YceG"/>
    <property type="match status" value="1"/>
</dbReference>
<protein>
    <recommendedName>
        <fullName evidence="1">Endolytic murein transglycosylase</fullName>
        <ecNumber evidence="1">4.2.2.29</ecNumber>
    </recommendedName>
    <alternativeName>
        <fullName evidence="1">Peptidoglycan lytic transglycosylase</fullName>
    </alternativeName>
    <alternativeName>
        <fullName evidence="1">Peptidoglycan polymerization terminase</fullName>
    </alternativeName>
</protein>
<proteinExistence type="inferred from homology"/>
<keyword evidence="1" id="KW-1003">Cell membrane</keyword>
<comment type="subcellular location">
    <subcellularLocation>
        <location evidence="1">Cell membrane</location>
        <topology evidence="1">Single-pass membrane protein</topology>
    </subcellularLocation>
</comment>
<dbReference type="GO" id="GO:0008932">
    <property type="term" value="F:lytic endotransglycosylase activity"/>
    <property type="evidence" value="ECO:0007669"/>
    <property type="project" value="UniProtKB-UniRule"/>
</dbReference>
<feature type="site" description="Important for catalytic activity" evidence="1">
    <location>
        <position position="248"/>
    </location>
</feature>
<dbReference type="EC" id="4.2.2.29" evidence="1"/>
<keyword evidence="1" id="KW-0812">Transmembrane</keyword>
<gene>
    <name evidence="1 2" type="primary">mltG</name>
    <name evidence="2" type="ORF">DN745_07270</name>
</gene>
<keyword evidence="3" id="KW-1185">Reference proteome</keyword>
<dbReference type="PANTHER" id="PTHR30518:SF2">
    <property type="entry name" value="ENDOLYTIC MUREIN TRANSGLYCOSYLASE"/>
    <property type="match status" value="1"/>
</dbReference>
<dbReference type="NCBIfam" id="TIGR00247">
    <property type="entry name" value="endolytic transglycosylase MltG"/>
    <property type="match status" value="1"/>
</dbReference>
<dbReference type="Proteomes" id="UP000249799">
    <property type="component" value="Chromosome"/>
</dbReference>
<dbReference type="GO" id="GO:0005886">
    <property type="term" value="C:plasma membrane"/>
    <property type="evidence" value="ECO:0007669"/>
    <property type="project" value="UniProtKB-SubCell"/>
</dbReference>
<evidence type="ECO:0000313" key="3">
    <source>
        <dbReference type="Proteomes" id="UP000249799"/>
    </source>
</evidence>
<dbReference type="Gene3D" id="3.30.160.60">
    <property type="entry name" value="Classic Zinc Finger"/>
    <property type="match status" value="1"/>
</dbReference>
<dbReference type="KEGG" id="bsed:DN745_07270"/>
<dbReference type="GO" id="GO:0071555">
    <property type="term" value="P:cell wall organization"/>
    <property type="evidence" value="ECO:0007669"/>
    <property type="project" value="UniProtKB-KW"/>
</dbReference>
<keyword evidence="1" id="KW-0472">Membrane</keyword>
<keyword evidence="1" id="KW-1133">Transmembrane helix</keyword>
<sequence length="368" mass="41718">MAKSKKNKLNPRLAQPAGRDRAMIALRVCAVILGLVIIVLGAVYAHYQSYIQKPVLAEGATKTLVIPPDSAWPRVVQILEAEHLIRRPTYFEFWARRRQLPAQVKAGSYELSGPIGLDELADALREGGRFDETTVTFPEGLTIFHLADRVDRLGLVDRASFLRAARDEVALARAGIDGESFEGYLFPDTYRFRKGTPAEEIIDRLHQRWVVMWEALSAEHAESMAALTEQYEFDRRDFITLASLIQRETNLASESDVIARVFLNRIDRGMRLQTDPTCVYGEKTYKEIPRPKYCKDPMNRYSTYVISGLPPGPIANPGKVSIAAALNPSHDEEAKKYLFFVARRDGSRGHHFTKTFAAHKRAIRRYLR</sequence>
<dbReference type="InterPro" id="IPR003770">
    <property type="entry name" value="MLTG-like"/>
</dbReference>
<dbReference type="PANTHER" id="PTHR30518">
    <property type="entry name" value="ENDOLYTIC MUREIN TRANSGLYCOSYLASE"/>
    <property type="match status" value="1"/>
</dbReference>
<dbReference type="GO" id="GO:0009252">
    <property type="term" value="P:peptidoglycan biosynthetic process"/>
    <property type="evidence" value="ECO:0007669"/>
    <property type="project" value="UniProtKB-UniRule"/>
</dbReference>
<dbReference type="EMBL" id="CP030032">
    <property type="protein sequence ID" value="AWV89147.1"/>
    <property type="molecule type" value="Genomic_DNA"/>
</dbReference>
<comment type="catalytic activity">
    <reaction evidence="1">
        <text>a peptidoglycan chain = a peptidoglycan chain with N-acetyl-1,6-anhydromuramyl-[peptide] at the reducing end + a peptidoglycan chain with N-acetylglucosamine at the non-reducing end.</text>
        <dbReference type="EC" id="4.2.2.29"/>
    </reaction>
</comment>
<dbReference type="AlphaFoldDB" id="A0A2Z4FJF7"/>
<dbReference type="HAMAP" id="MF_02065">
    <property type="entry name" value="MltG"/>
    <property type="match status" value="1"/>
</dbReference>
<name>A0A2Z4FJF7_9DELT</name>
<comment type="function">
    <text evidence="1">Functions as a peptidoglycan terminase that cleaves nascent peptidoglycan strands endolytically to terminate their elongation.</text>
</comment>
<keyword evidence="1" id="KW-0456">Lyase</keyword>
<accession>A0A2Z4FJF7</accession>
<dbReference type="Gene3D" id="3.30.1490.480">
    <property type="entry name" value="Endolytic murein transglycosylase"/>
    <property type="match status" value="1"/>
</dbReference>
<feature type="transmembrane region" description="Helical" evidence="1">
    <location>
        <begin position="21"/>
        <end position="47"/>
    </location>
</feature>
<dbReference type="OrthoDB" id="9814591at2"/>
<dbReference type="RefSeq" id="WP_111333418.1">
    <property type="nucleotide sequence ID" value="NZ_CP030032.1"/>
</dbReference>
<organism evidence="2 3">
    <name type="scientific">Bradymonas sediminis</name>
    <dbReference type="NCBI Taxonomy" id="1548548"/>
    <lineage>
        <taxon>Bacteria</taxon>
        <taxon>Deltaproteobacteria</taxon>
        <taxon>Bradymonadales</taxon>
        <taxon>Bradymonadaceae</taxon>
        <taxon>Bradymonas</taxon>
    </lineage>
</organism>
<evidence type="ECO:0000313" key="2">
    <source>
        <dbReference type="EMBL" id="AWV89147.1"/>
    </source>
</evidence>
<evidence type="ECO:0000256" key="1">
    <source>
        <dbReference type="HAMAP-Rule" id="MF_02065"/>
    </source>
</evidence>
<reference evidence="2 3" key="1">
    <citation type="submission" date="2018-06" db="EMBL/GenBank/DDBJ databases">
        <title>Lujinxingia sediminis gen. nov. sp. nov., a new facultative anaerobic member of the class Deltaproteobacteria, and proposal of Lujinxingaceae fam. nov.</title>
        <authorList>
            <person name="Guo L.-Y."/>
            <person name="Li C.-M."/>
            <person name="Wang S."/>
            <person name="Du Z.-J."/>
        </authorList>
    </citation>
    <scope>NUCLEOTIDE SEQUENCE [LARGE SCALE GENOMIC DNA]</scope>
    <source>
        <strain evidence="2 3">FA350</strain>
    </source>
</reference>
<keyword evidence="1" id="KW-0961">Cell wall biogenesis/degradation</keyword>
<comment type="similarity">
    <text evidence="1">Belongs to the transglycosylase MltG family.</text>
</comment>